<dbReference type="InterPro" id="IPR007889">
    <property type="entry name" value="HTH_Psq"/>
</dbReference>
<comment type="caution">
    <text evidence="4">The sequence shown here is derived from an EMBL/GenBank/DDBJ whole genome shotgun (WGS) entry which is preliminary data.</text>
</comment>
<accession>A0A9D4T369</accession>
<evidence type="ECO:0000313" key="5">
    <source>
        <dbReference type="Proteomes" id="UP000821837"/>
    </source>
</evidence>
<sequence>MAPTPPSPRTSPTKSSKRGNYSRLTMEKKAAIIRQVQSGQSQADVAKQFEISKQTISDYPKDKVRIVAAAEMSNGSRLKNVSQGPVPMEVTLEKFANADSEIELCAELTDDKIVRQVLEDDDSGSDNEEPVTALPTCAELTRALVTLSAV</sequence>
<dbReference type="SUPFAM" id="SSF46689">
    <property type="entry name" value="Homeodomain-like"/>
    <property type="match status" value="1"/>
</dbReference>
<comment type="subcellular location">
    <subcellularLocation>
        <location evidence="1">Nucleus</location>
    </subcellularLocation>
</comment>
<feature type="region of interest" description="Disordered" evidence="2">
    <location>
        <begin position="1"/>
        <end position="22"/>
    </location>
</feature>
<dbReference type="GO" id="GO:0003677">
    <property type="term" value="F:DNA binding"/>
    <property type="evidence" value="ECO:0007669"/>
    <property type="project" value="InterPro"/>
</dbReference>
<feature type="domain" description="HTH psq-type" evidence="3">
    <location>
        <begin position="23"/>
        <end position="64"/>
    </location>
</feature>
<evidence type="ECO:0000256" key="2">
    <source>
        <dbReference type="SAM" id="MobiDB-lite"/>
    </source>
</evidence>
<evidence type="ECO:0000256" key="1">
    <source>
        <dbReference type="ARBA" id="ARBA00004123"/>
    </source>
</evidence>
<dbReference type="InterPro" id="IPR009057">
    <property type="entry name" value="Homeodomain-like_sf"/>
</dbReference>
<keyword evidence="5" id="KW-1185">Reference proteome</keyword>
<reference evidence="4" key="2">
    <citation type="submission" date="2021-09" db="EMBL/GenBank/DDBJ databases">
        <authorList>
            <person name="Jia N."/>
            <person name="Wang J."/>
            <person name="Shi W."/>
            <person name="Du L."/>
            <person name="Sun Y."/>
            <person name="Zhan W."/>
            <person name="Jiang J."/>
            <person name="Wang Q."/>
            <person name="Zhang B."/>
            <person name="Ji P."/>
            <person name="Sakyi L.B."/>
            <person name="Cui X."/>
            <person name="Yuan T."/>
            <person name="Jiang B."/>
            <person name="Yang W."/>
            <person name="Lam T.T.-Y."/>
            <person name="Chang Q."/>
            <person name="Ding S."/>
            <person name="Wang X."/>
            <person name="Zhu J."/>
            <person name="Ruan X."/>
            <person name="Zhao L."/>
            <person name="Wei J."/>
            <person name="Que T."/>
            <person name="Du C."/>
            <person name="Cheng J."/>
            <person name="Dai P."/>
            <person name="Han X."/>
            <person name="Huang E."/>
            <person name="Gao Y."/>
            <person name="Liu J."/>
            <person name="Shao H."/>
            <person name="Ye R."/>
            <person name="Li L."/>
            <person name="Wei W."/>
            <person name="Wang X."/>
            <person name="Wang C."/>
            <person name="Huo Q."/>
            <person name="Li W."/>
            <person name="Guo W."/>
            <person name="Chen H."/>
            <person name="Chen S."/>
            <person name="Zhou L."/>
            <person name="Zhou L."/>
            <person name="Ni X."/>
            <person name="Tian J."/>
            <person name="Zhou Y."/>
            <person name="Sheng Y."/>
            <person name="Liu T."/>
            <person name="Pan Y."/>
            <person name="Xia L."/>
            <person name="Li J."/>
            <person name="Zhao F."/>
            <person name="Cao W."/>
        </authorList>
    </citation>
    <scope>NUCLEOTIDE SEQUENCE</scope>
    <source>
        <strain evidence="4">Rsan-2018</strain>
        <tissue evidence="4">Larvae</tissue>
    </source>
</reference>
<dbReference type="Proteomes" id="UP000821837">
    <property type="component" value="Chromosome 11"/>
</dbReference>
<gene>
    <name evidence="4" type="ORF">HPB52_002822</name>
</gene>
<organism evidence="4 5">
    <name type="scientific">Rhipicephalus sanguineus</name>
    <name type="common">Brown dog tick</name>
    <name type="synonym">Ixodes sanguineus</name>
    <dbReference type="NCBI Taxonomy" id="34632"/>
    <lineage>
        <taxon>Eukaryota</taxon>
        <taxon>Metazoa</taxon>
        <taxon>Ecdysozoa</taxon>
        <taxon>Arthropoda</taxon>
        <taxon>Chelicerata</taxon>
        <taxon>Arachnida</taxon>
        <taxon>Acari</taxon>
        <taxon>Parasitiformes</taxon>
        <taxon>Ixodida</taxon>
        <taxon>Ixodoidea</taxon>
        <taxon>Ixodidae</taxon>
        <taxon>Rhipicephalinae</taxon>
        <taxon>Rhipicephalus</taxon>
        <taxon>Rhipicephalus</taxon>
    </lineage>
</organism>
<proteinExistence type="predicted"/>
<evidence type="ECO:0000259" key="3">
    <source>
        <dbReference type="Pfam" id="PF04218"/>
    </source>
</evidence>
<dbReference type="Pfam" id="PF04218">
    <property type="entry name" value="CENP-B_N"/>
    <property type="match status" value="1"/>
</dbReference>
<dbReference type="EMBL" id="JABSTV010001247">
    <property type="protein sequence ID" value="KAH7971807.1"/>
    <property type="molecule type" value="Genomic_DNA"/>
</dbReference>
<reference evidence="4" key="1">
    <citation type="journal article" date="2020" name="Cell">
        <title>Large-Scale Comparative Analyses of Tick Genomes Elucidate Their Genetic Diversity and Vector Capacities.</title>
        <authorList>
            <consortium name="Tick Genome and Microbiome Consortium (TIGMIC)"/>
            <person name="Jia N."/>
            <person name="Wang J."/>
            <person name="Shi W."/>
            <person name="Du L."/>
            <person name="Sun Y."/>
            <person name="Zhan W."/>
            <person name="Jiang J.F."/>
            <person name="Wang Q."/>
            <person name="Zhang B."/>
            <person name="Ji P."/>
            <person name="Bell-Sakyi L."/>
            <person name="Cui X.M."/>
            <person name="Yuan T.T."/>
            <person name="Jiang B.G."/>
            <person name="Yang W.F."/>
            <person name="Lam T.T."/>
            <person name="Chang Q.C."/>
            <person name="Ding S.J."/>
            <person name="Wang X.J."/>
            <person name="Zhu J.G."/>
            <person name="Ruan X.D."/>
            <person name="Zhao L."/>
            <person name="Wei J.T."/>
            <person name="Ye R.Z."/>
            <person name="Que T.C."/>
            <person name="Du C.H."/>
            <person name="Zhou Y.H."/>
            <person name="Cheng J.X."/>
            <person name="Dai P.F."/>
            <person name="Guo W.B."/>
            <person name="Han X.H."/>
            <person name="Huang E.J."/>
            <person name="Li L.F."/>
            <person name="Wei W."/>
            <person name="Gao Y.C."/>
            <person name="Liu J.Z."/>
            <person name="Shao H.Z."/>
            <person name="Wang X."/>
            <person name="Wang C.C."/>
            <person name="Yang T.C."/>
            <person name="Huo Q.B."/>
            <person name="Li W."/>
            <person name="Chen H.Y."/>
            <person name="Chen S.E."/>
            <person name="Zhou L.G."/>
            <person name="Ni X.B."/>
            <person name="Tian J.H."/>
            <person name="Sheng Y."/>
            <person name="Liu T."/>
            <person name="Pan Y.S."/>
            <person name="Xia L.Y."/>
            <person name="Li J."/>
            <person name="Zhao F."/>
            <person name="Cao W.C."/>
        </authorList>
    </citation>
    <scope>NUCLEOTIDE SEQUENCE</scope>
    <source>
        <strain evidence="4">Rsan-2018</strain>
    </source>
</reference>
<dbReference type="GO" id="GO:0005634">
    <property type="term" value="C:nucleus"/>
    <property type="evidence" value="ECO:0007669"/>
    <property type="project" value="UniProtKB-SubCell"/>
</dbReference>
<dbReference type="Gene3D" id="1.10.10.60">
    <property type="entry name" value="Homeodomain-like"/>
    <property type="match status" value="1"/>
</dbReference>
<name>A0A9D4T369_RHISA</name>
<evidence type="ECO:0000313" key="4">
    <source>
        <dbReference type="EMBL" id="KAH7971807.1"/>
    </source>
</evidence>
<dbReference type="AlphaFoldDB" id="A0A9D4T369"/>
<protein>
    <recommendedName>
        <fullName evidence="3">HTH psq-type domain-containing protein</fullName>
    </recommendedName>
</protein>